<dbReference type="PANTHER" id="PTHR11319:SF35">
    <property type="entry name" value="OUTER MEMBRANE PROTEIN PMPC-RELATED"/>
    <property type="match status" value="1"/>
</dbReference>
<feature type="transmembrane region" description="Helical" evidence="2">
    <location>
        <begin position="932"/>
        <end position="955"/>
    </location>
</feature>
<feature type="region of interest" description="Disordered" evidence="1">
    <location>
        <begin position="963"/>
        <end position="999"/>
    </location>
</feature>
<evidence type="ECO:0000256" key="2">
    <source>
        <dbReference type="SAM" id="Phobius"/>
    </source>
</evidence>
<organism evidence="3 4">
    <name type="scientific">Tritrichomonas foetus</name>
    <dbReference type="NCBI Taxonomy" id="1144522"/>
    <lineage>
        <taxon>Eukaryota</taxon>
        <taxon>Metamonada</taxon>
        <taxon>Parabasalia</taxon>
        <taxon>Tritrichomonadida</taxon>
        <taxon>Tritrichomonadidae</taxon>
        <taxon>Tritrichomonas</taxon>
    </lineage>
</organism>
<dbReference type="AlphaFoldDB" id="A0A1J4KLV4"/>
<dbReference type="InterPro" id="IPR011050">
    <property type="entry name" value="Pectin_lyase_fold/virulence"/>
</dbReference>
<keyword evidence="2" id="KW-0472">Membrane</keyword>
<dbReference type="InterPro" id="IPR006626">
    <property type="entry name" value="PbH1"/>
</dbReference>
<accession>A0A1J4KLV4</accession>
<comment type="caution">
    <text evidence="3">The sequence shown here is derived from an EMBL/GenBank/DDBJ whole genome shotgun (WGS) entry which is preliminary data.</text>
</comment>
<dbReference type="PANTHER" id="PTHR11319">
    <property type="entry name" value="G PROTEIN-COUPLED RECEPTOR-RELATED"/>
    <property type="match status" value="1"/>
</dbReference>
<gene>
    <name evidence="3" type="ORF">TRFO_03744</name>
</gene>
<protein>
    <recommendedName>
        <fullName evidence="5">Right handed beta helix domain-containing protein</fullName>
    </recommendedName>
</protein>
<dbReference type="SUPFAM" id="SSF51126">
    <property type="entry name" value="Pectin lyase-like"/>
    <property type="match status" value="1"/>
</dbReference>
<evidence type="ECO:0008006" key="5">
    <source>
        <dbReference type="Google" id="ProtNLM"/>
    </source>
</evidence>
<dbReference type="EMBL" id="MLAK01000571">
    <property type="protein sequence ID" value="OHT12114.1"/>
    <property type="molecule type" value="Genomic_DNA"/>
</dbReference>
<evidence type="ECO:0000313" key="3">
    <source>
        <dbReference type="EMBL" id="OHT12114.1"/>
    </source>
</evidence>
<reference evidence="3" key="1">
    <citation type="submission" date="2016-10" db="EMBL/GenBank/DDBJ databases">
        <authorList>
            <person name="Benchimol M."/>
            <person name="Almeida L.G."/>
            <person name="Vasconcelos A.T."/>
            <person name="Perreira-Neves A."/>
            <person name="Rosa I.A."/>
            <person name="Tasca T."/>
            <person name="Bogo M.R."/>
            <person name="de Souza W."/>
        </authorList>
    </citation>
    <scope>NUCLEOTIDE SEQUENCE [LARGE SCALE GENOMIC DNA]</scope>
    <source>
        <strain evidence="3">K</strain>
    </source>
</reference>
<evidence type="ECO:0000313" key="4">
    <source>
        <dbReference type="Proteomes" id="UP000179807"/>
    </source>
</evidence>
<feature type="compositionally biased region" description="Polar residues" evidence="1">
    <location>
        <begin position="965"/>
        <end position="989"/>
    </location>
</feature>
<keyword evidence="2" id="KW-1133">Transmembrane helix</keyword>
<keyword evidence="2" id="KW-0812">Transmembrane</keyword>
<proteinExistence type="predicted"/>
<dbReference type="Proteomes" id="UP000179807">
    <property type="component" value="Unassembled WGS sequence"/>
</dbReference>
<dbReference type="SMART" id="SM00710">
    <property type="entry name" value="PbH1"/>
    <property type="match status" value="10"/>
</dbReference>
<name>A0A1J4KLV4_9EUKA</name>
<dbReference type="GeneID" id="94826197"/>
<dbReference type="VEuPathDB" id="TrichDB:TRFO_03744"/>
<evidence type="ECO:0000256" key="1">
    <source>
        <dbReference type="SAM" id="MobiDB-lite"/>
    </source>
</evidence>
<keyword evidence="4" id="KW-1185">Reference proteome</keyword>
<sequence length="1007" mass="110699">MTDGDGGAIYINNFHILCERTTFQECACINQGGGLYIRENLYSYIDEIKAVIDNCTFSGNEALGGGGIYLYGTEKSIFEITKCIFNKNNAKYDGQGPESPGLNYGGGGLNFVARNVLVQNCEFSQNTGIGADISHYLKSYEPKSGVQVLDTTFFFEGNDTNPSSIYLHRANFQTKLSVLFQRCQFSGTITSEVSHFFDCDEDEYGNDKVVLTDVSFCDSNVSQAFQGNYTDYINVDKSTISYECDDTPDLPTIEPTDEFTCVSGKRCDFGQGTINNITTIKIKNSQFNDFYTEGDGGAVYLRNYFVECVHTKFIECKCTEQGGGIFIRNNLYTYSELIAVSIEFSQFKGCQAVGGAGIYVQSSMTTTMFSISSCVFDSNIIIPSATKAIVKDSEIDSTNIGGGGIYLVCPNGFVDSCEFLNNKGIGCDIAVYLPGGVAQKEGIEVKSCMFSFNGNNDNPSSFYLNRGTQFSIKVTLYNCTFAGEITGTVSHFIDCDEYDQSGPQMVLKYVSFCDSDESHAFQGTAKEYIDFDHSIIKYTCGDDFPTENPPIEPTQSSIEEPTQMIPTLPPEPPEEFSCVSGKRCDFGQGTINNITTIKIKSSQFNNFNTEGDGGAVYLRNYHVDCQTSDFFNCRCTEQGGGIFIRNSLYGYTKTVSVSIKECSFIQCQAVGGAGIYAQSSVTTTTFSISSCFFDSNQLLPPPTLPRKPLIKDSETDSTNVGGGGIYLVCPNGEVHSCNFIHNKGIGGDIAVYLPGGVAQTEGIRINSCNFDFHGEDYSPSSFYLLRGIVQSIKVSLENCIFLGEINGKISHYIDCDEFEGNGKMQLKNVSFVNSDISKAFHGNYSDYVDNDNSDFDFPIDPKTHSYTKPQTSSSVITPEHTEIFNSDFYSNNSEINPSGEIEVSVSQNIPDSENPGPDEGNKEDGLSKEATLAIAIVVPLIFVIINLVVIVILVIRKKNRRMMNDNPSNIDLSEKSVSFESQGSSQHSIPENMDVFDDNPFIREMED</sequence>
<dbReference type="RefSeq" id="XP_068365250.1">
    <property type="nucleotide sequence ID" value="XM_068491493.1"/>
</dbReference>